<gene>
    <name evidence="1" type="ORF">CUN51_04260</name>
</gene>
<dbReference type="PANTHER" id="PTHR34374">
    <property type="entry name" value="LARGE RIBOSOMAL RNA SUBUNIT ACCUMULATION PROTEIN YCED HOMOLOG 1, CHLOROPLASTIC"/>
    <property type="match status" value="1"/>
</dbReference>
<dbReference type="Pfam" id="PF02620">
    <property type="entry name" value="YceD"/>
    <property type="match status" value="1"/>
</dbReference>
<evidence type="ECO:0000313" key="2">
    <source>
        <dbReference type="Proteomes" id="UP000228921"/>
    </source>
</evidence>
<evidence type="ECO:0000313" key="1">
    <source>
        <dbReference type="EMBL" id="PJF31550.1"/>
    </source>
</evidence>
<dbReference type="EMBL" id="PGTK01000003">
    <property type="protein sequence ID" value="PJF31550.1"/>
    <property type="molecule type" value="Genomic_DNA"/>
</dbReference>
<protein>
    <recommendedName>
        <fullName evidence="3">DUF177 domain-containing protein</fullName>
    </recommendedName>
</protein>
<organism evidence="1 2">
    <name type="scientific">Candidatus Thermofonsia Clade 1 bacterium</name>
    <dbReference type="NCBI Taxonomy" id="2364210"/>
    <lineage>
        <taxon>Bacteria</taxon>
        <taxon>Bacillati</taxon>
        <taxon>Chloroflexota</taxon>
        <taxon>Candidatus Thermofontia</taxon>
        <taxon>Candidatus Thermofonsia Clade 1</taxon>
    </lineage>
</organism>
<accession>A0A2M8P1X5</accession>
<evidence type="ECO:0008006" key="3">
    <source>
        <dbReference type="Google" id="ProtNLM"/>
    </source>
</evidence>
<dbReference type="PANTHER" id="PTHR34374:SF1">
    <property type="entry name" value="LARGE RIBOSOMAL RNA SUBUNIT ACCUMULATION PROTEIN YCED HOMOLOG 1, CHLOROPLASTIC"/>
    <property type="match status" value="1"/>
</dbReference>
<dbReference type="Proteomes" id="UP000228921">
    <property type="component" value="Unassembled WGS sequence"/>
</dbReference>
<dbReference type="AlphaFoldDB" id="A0A2M8P1X5"/>
<proteinExistence type="predicted"/>
<reference evidence="1 2" key="1">
    <citation type="submission" date="2017-11" db="EMBL/GenBank/DDBJ databases">
        <title>Evolution of Phototrophy in the Chloroflexi Phylum Driven by Horizontal Gene Transfer.</title>
        <authorList>
            <person name="Ward L.M."/>
            <person name="Hemp J."/>
            <person name="Shih P.M."/>
            <person name="Mcglynn S.E."/>
            <person name="Fischer W."/>
        </authorList>
    </citation>
    <scope>NUCLEOTIDE SEQUENCE [LARGE SCALE GENOMIC DNA]</scope>
    <source>
        <strain evidence="1">CP2_2F</strain>
    </source>
</reference>
<sequence length="180" mass="19897">MNTSTNGYVPARVLKFQLGFLLEGTRGQISETELNIPRLRVADDVTVEFLRGAIRFSRTSHGILVQGALHTAIILECSRCLTEAPVALEITLEELYLTQPNSYAEFTIGEDGILDLAPLLRQEIILEIPIIPLCKPDCLGLCPECGQNLNEGTCNCHREALDPRLAALRALRDKLSKPDE</sequence>
<comment type="caution">
    <text evidence="1">The sequence shown here is derived from an EMBL/GenBank/DDBJ whole genome shotgun (WGS) entry which is preliminary data.</text>
</comment>
<dbReference type="InterPro" id="IPR003772">
    <property type="entry name" value="YceD"/>
</dbReference>
<name>A0A2M8P1X5_9CHLR</name>